<dbReference type="SUPFAM" id="SSF53448">
    <property type="entry name" value="Nucleotide-diphospho-sugar transferases"/>
    <property type="match status" value="1"/>
</dbReference>
<dbReference type="Pfam" id="PF00535">
    <property type="entry name" value="Glycos_transf_2"/>
    <property type="match status" value="1"/>
</dbReference>
<evidence type="ECO:0000259" key="2">
    <source>
        <dbReference type="Pfam" id="PF00535"/>
    </source>
</evidence>
<organism evidence="3 4">
    <name type="scientific">Paenibacillus borealis</name>
    <dbReference type="NCBI Taxonomy" id="160799"/>
    <lineage>
        <taxon>Bacteria</taxon>
        <taxon>Bacillati</taxon>
        <taxon>Bacillota</taxon>
        <taxon>Bacilli</taxon>
        <taxon>Bacillales</taxon>
        <taxon>Paenibacillaceae</taxon>
        <taxon>Paenibacillus</taxon>
    </lineage>
</organism>
<evidence type="ECO:0000313" key="4">
    <source>
        <dbReference type="Proteomes" id="UP000187412"/>
    </source>
</evidence>
<dbReference type="RefSeq" id="WP_076112970.1">
    <property type="nucleotide sequence ID" value="NZ_MPTB01000033.1"/>
</dbReference>
<dbReference type="EMBL" id="MPTB01000033">
    <property type="protein sequence ID" value="OMD43965.1"/>
    <property type="molecule type" value="Genomic_DNA"/>
</dbReference>
<dbReference type="Proteomes" id="UP000187412">
    <property type="component" value="Unassembled WGS sequence"/>
</dbReference>
<reference evidence="3 4" key="1">
    <citation type="submission" date="2016-10" db="EMBL/GenBank/DDBJ databases">
        <title>Paenibacillus species isolates.</title>
        <authorList>
            <person name="Beno S.M."/>
        </authorList>
    </citation>
    <scope>NUCLEOTIDE SEQUENCE [LARGE SCALE GENOMIC DNA]</scope>
    <source>
        <strain evidence="3 4">FSL H7-0744</strain>
    </source>
</reference>
<evidence type="ECO:0000256" key="1">
    <source>
        <dbReference type="ARBA" id="ARBA00006739"/>
    </source>
</evidence>
<evidence type="ECO:0000313" key="3">
    <source>
        <dbReference type="EMBL" id="OMD43965.1"/>
    </source>
</evidence>
<dbReference type="InterPro" id="IPR001173">
    <property type="entry name" value="Glyco_trans_2-like"/>
</dbReference>
<dbReference type="PANTHER" id="PTHR22916:SF3">
    <property type="entry name" value="UDP-GLCNAC:BETAGAL BETA-1,3-N-ACETYLGLUCOSAMINYLTRANSFERASE-LIKE PROTEIN 1"/>
    <property type="match status" value="1"/>
</dbReference>
<proteinExistence type="inferred from homology"/>
<name>A0ABX3H5X1_PAEBO</name>
<feature type="domain" description="Glycosyltransferase 2-like" evidence="2">
    <location>
        <begin position="5"/>
        <end position="158"/>
    </location>
</feature>
<sequence length="291" mass="33655">MVKISVLLPVYNSSLYIEESIQSILQQSYPDFELLIIDDGSVDGTLGRIRGIHDSRIKVISHAVNIGLIRTLNEGLSLCTGEYIARMDGDDIALPHRLARQVAFMDANPHIGVCGSQAEYIGITGTTAKPLIHDEIRCWQFFHCTIVHPTVMLRKSILDNHGVKYWDYPHAEDFELWNRLGEVTQLTNLPEVLLKYRVHTNQISYVHETMQEQMAERIIRQQFGQIGLNPTYEEYQLHKDFCHFRIQVHDFNQYNRALAWANKILEANNRVRKYNHEVLNSVLSQCFTFSQ</sequence>
<dbReference type="PANTHER" id="PTHR22916">
    <property type="entry name" value="GLYCOSYLTRANSFERASE"/>
    <property type="match status" value="1"/>
</dbReference>
<keyword evidence="4" id="KW-1185">Reference proteome</keyword>
<dbReference type="InterPro" id="IPR029044">
    <property type="entry name" value="Nucleotide-diphossugar_trans"/>
</dbReference>
<gene>
    <name evidence="3" type="ORF">BSK56_22965</name>
</gene>
<comment type="similarity">
    <text evidence="1">Belongs to the glycosyltransferase 2 family.</text>
</comment>
<comment type="caution">
    <text evidence="3">The sequence shown here is derived from an EMBL/GenBank/DDBJ whole genome shotgun (WGS) entry which is preliminary data.</text>
</comment>
<protein>
    <recommendedName>
        <fullName evidence="2">Glycosyltransferase 2-like domain-containing protein</fullName>
    </recommendedName>
</protein>
<accession>A0ABX3H5X1</accession>
<dbReference type="Gene3D" id="3.90.550.10">
    <property type="entry name" value="Spore Coat Polysaccharide Biosynthesis Protein SpsA, Chain A"/>
    <property type="match status" value="1"/>
</dbReference>